<dbReference type="OrthoDB" id="9810066at2"/>
<dbReference type="eggNOG" id="COG2312">
    <property type="taxonomic scope" value="Bacteria"/>
</dbReference>
<dbReference type="InterPro" id="IPR014622">
    <property type="entry name" value="UCP036794_erythomycin"/>
</dbReference>
<keyword evidence="2" id="KW-1185">Reference proteome</keyword>
<gene>
    <name evidence="1" type="ORF">MYP_3480</name>
</gene>
<dbReference type="GO" id="GO:0046677">
    <property type="term" value="P:response to antibiotic"/>
    <property type="evidence" value="ECO:0007669"/>
    <property type="project" value="InterPro"/>
</dbReference>
<dbReference type="Pfam" id="PF05139">
    <property type="entry name" value="Erythro_esteras"/>
    <property type="match status" value="1"/>
</dbReference>
<dbReference type="PANTHER" id="PTHR31299">
    <property type="entry name" value="ESTERASE, PUTATIVE (AFU_ORTHOLOGUE AFUA_1G05850)-RELATED"/>
    <property type="match status" value="1"/>
</dbReference>
<dbReference type="InterPro" id="IPR052036">
    <property type="entry name" value="Hydrolase/PRTase-associated"/>
</dbReference>
<dbReference type="SUPFAM" id="SSF159501">
    <property type="entry name" value="EreA/ChaN-like"/>
    <property type="match status" value="1"/>
</dbReference>
<name>A0A098LH11_9BACT</name>
<proteinExistence type="predicted"/>
<dbReference type="InterPro" id="IPR007815">
    <property type="entry name" value="Emycin_Estase"/>
</dbReference>
<sequence length="433" mass="49335">MKPTATSKKISSSEPVTIHSPLSSAADLDPLIQLIGDSKYVLLGEASHGTHEYYIWRTAISKRLIEEKGFSFIAVEGDWPDCYQVNRFVKSYPDAPVKVTDLLKKFNRWPTWMWSNWEIAALAEWLKNHNLHLEDHHKAGFYGLDVYSLYESLDNMLKYLSTEDPEAAEYVKSAIHCFEPFHGDDHKHPGNISKICKEKVKALLLQIKSKLPGYDKDREAPLNTEQNAYVALNAEKYYSDMLSFGSNSWNIRDMHMADTLERLMKFHGKNAKAIIWEHNTHIGDARATDMKDDGLLNIGQILREKHQSDGVVLVGLGSYKGTVVAGPKWGAPMKIMEVPEAREDSIEAMLHNESATNRLIISEKQKGVYRKSIPHRAIGVVYNPEREHWGNYVPSIMAERYDAFLFFDETKALHPIHTAPDKSETPETYPFGM</sequence>
<evidence type="ECO:0000313" key="2">
    <source>
        <dbReference type="Proteomes" id="UP000030185"/>
    </source>
</evidence>
<dbReference type="Gene3D" id="3.30.1870.10">
    <property type="entry name" value="EreA-like, domain 2"/>
    <property type="match status" value="1"/>
</dbReference>
<accession>A0A098LH11</accession>
<dbReference type="Proteomes" id="UP000030185">
    <property type="component" value="Unassembled WGS sequence"/>
</dbReference>
<dbReference type="EMBL" id="BBLT01000007">
    <property type="protein sequence ID" value="GAL86251.1"/>
    <property type="molecule type" value="Genomic_DNA"/>
</dbReference>
<dbReference type="CDD" id="cd14728">
    <property type="entry name" value="Ere-like"/>
    <property type="match status" value="1"/>
</dbReference>
<organism evidence="1 2">
    <name type="scientific">Sporocytophaga myxococcoides</name>
    <dbReference type="NCBI Taxonomy" id="153721"/>
    <lineage>
        <taxon>Bacteria</taxon>
        <taxon>Pseudomonadati</taxon>
        <taxon>Bacteroidota</taxon>
        <taxon>Cytophagia</taxon>
        <taxon>Cytophagales</taxon>
        <taxon>Cytophagaceae</taxon>
        <taxon>Sporocytophaga</taxon>
    </lineage>
</organism>
<protein>
    <submittedName>
        <fullName evidence="1">Erythromycin esterase</fullName>
    </submittedName>
</protein>
<dbReference type="PIRSF" id="PIRSF036794">
    <property type="entry name" value="UCP_erythr_ester"/>
    <property type="match status" value="1"/>
</dbReference>
<dbReference type="RefSeq" id="WP_045465842.1">
    <property type="nucleotide sequence ID" value="NZ_BBLT01000007.1"/>
</dbReference>
<dbReference type="Gene3D" id="3.40.1660.10">
    <property type="entry name" value="EreA-like (biosynthetic domain)"/>
    <property type="match status" value="1"/>
</dbReference>
<dbReference type="Gene3D" id="1.20.1440.30">
    <property type="entry name" value="Biosynthetic Protein domain"/>
    <property type="match status" value="1"/>
</dbReference>
<reference evidence="1 2" key="1">
    <citation type="submission" date="2014-09" db="EMBL/GenBank/DDBJ databases">
        <title>Sporocytophaga myxococcoides PG-01 genome sequencing.</title>
        <authorList>
            <person name="Liu L."/>
            <person name="Gao P.J."/>
            <person name="Chen G.J."/>
            <person name="Wang L.S."/>
        </authorList>
    </citation>
    <scope>NUCLEOTIDE SEQUENCE [LARGE SCALE GENOMIC DNA]</scope>
    <source>
        <strain evidence="1 2">PG-01</strain>
    </source>
</reference>
<comment type="caution">
    <text evidence="1">The sequence shown here is derived from an EMBL/GenBank/DDBJ whole genome shotgun (WGS) entry which is preliminary data.</text>
</comment>
<dbReference type="AlphaFoldDB" id="A0A098LH11"/>
<dbReference type="PANTHER" id="PTHR31299:SF0">
    <property type="entry name" value="ESTERASE, PUTATIVE (AFU_ORTHOLOGUE AFUA_1G05850)-RELATED"/>
    <property type="match status" value="1"/>
</dbReference>
<evidence type="ECO:0000313" key="1">
    <source>
        <dbReference type="EMBL" id="GAL86251.1"/>
    </source>
</evidence>
<dbReference type="STRING" id="153721.MYP_3480"/>